<evidence type="ECO:0000259" key="1">
    <source>
        <dbReference type="Pfam" id="PF14526"/>
    </source>
</evidence>
<dbReference type="InterPro" id="IPR053182">
    <property type="entry name" value="YobU-like_regulator"/>
</dbReference>
<comment type="caution">
    <text evidence="2">The sequence shown here is derived from an EMBL/GenBank/DDBJ whole genome shotgun (WGS) entry which is preliminary data.</text>
</comment>
<evidence type="ECO:0000313" key="2">
    <source>
        <dbReference type="EMBL" id="MEI5905972.1"/>
    </source>
</evidence>
<protein>
    <submittedName>
        <fullName evidence="2">Effector binding domain-containing protein</fullName>
    </submittedName>
</protein>
<dbReference type="EMBL" id="JBBAXC010000002">
    <property type="protein sequence ID" value="MEI5905972.1"/>
    <property type="molecule type" value="Genomic_DNA"/>
</dbReference>
<dbReference type="PANTHER" id="PTHR36444:SF2">
    <property type="entry name" value="TRANSCRIPTIONAL REGULATOR PROTEIN YOBU-RELATED"/>
    <property type="match status" value="1"/>
</dbReference>
<dbReference type="PANTHER" id="PTHR36444">
    <property type="entry name" value="TRANSCRIPTIONAL REGULATOR PROTEIN YOBU-RELATED"/>
    <property type="match status" value="1"/>
</dbReference>
<proteinExistence type="predicted"/>
<gene>
    <name evidence="2" type="ORF">WAK64_02675</name>
</gene>
<dbReference type="InterPro" id="IPR011256">
    <property type="entry name" value="Reg_factor_effector_dom_sf"/>
</dbReference>
<dbReference type="SUPFAM" id="SSF55136">
    <property type="entry name" value="Probable bacterial effector-binding domain"/>
    <property type="match status" value="1"/>
</dbReference>
<dbReference type="Proteomes" id="UP001312865">
    <property type="component" value="Unassembled WGS sequence"/>
</dbReference>
<organism evidence="2 3">
    <name type="scientific">Bacillus spongiae</name>
    <dbReference type="NCBI Taxonomy" id="2683610"/>
    <lineage>
        <taxon>Bacteria</taxon>
        <taxon>Bacillati</taxon>
        <taxon>Bacillota</taxon>
        <taxon>Bacilli</taxon>
        <taxon>Bacillales</taxon>
        <taxon>Bacillaceae</taxon>
        <taxon>Bacillus</taxon>
    </lineage>
</organism>
<keyword evidence="3" id="KW-1185">Reference proteome</keyword>
<sequence length="131" mass="15204">MELKIINTIRTNNFNDEHIIQKITDMWKSASTELSEHEGNTYGLYYGYASNYQGDYTVSVAIEGENEGSITIAEDTKYEVFKVNTDEEQGIFKTWSENWGKEKDGQLERAYTYDFEKYYPDGTVDIYIGVK</sequence>
<dbReference type="InterPro" id="IPR029441">
    <property type="entry name" value="Cass2"/>
</dbReference>
<evidence type="ECO:0000313" key="3">
    <source>
        <dbReference type="Proteomes" id="UP001312865"/>
    </source>
</evidence>
<accession>A0ABU8H9K4</accession>
<dbReference type="Pfam" id="PF14526">
    <property type="entry name" value="Cass2"/>
    <property type="match status" value="1"/>
</dbReference>
<dbReference type="RefSeq" id="WP_336585397.1">
    <property type="nucleotide sequence ID" value="NZ_JBBAXC010000002.1"/>
</dbReference>
<name>A0ABU8H9K4_9BACI</name>
<reference evidence="2 3" key="1">
    <citation type="journal article" date="2018" name="J. Microbiol.">
        <title>Bacillus spongiae sp. nov., isolated from sponge of Jeju Island.</title>
        <authorList>
            <person name="Lee G.E."/>
            <person name="Im W.T."/>
            <person name="Park J.S."/>
        </authorList>
    </citation>
    <scope>NUCLEOTIDE SEQUENCE [LARGE SCALE GENOMIC DNA]</scope>
    <source>
        <strain evidence="2 3">135PIL107-10</strain>
    </source>
</reference>
<feature type="domain" description="Integron-associated effector binding protein" evidence="1">
    <location>
        <begin position="11"/>
        <end position="130"/>
    </location>
</feature>
<dbReference type="Gene3D" id="3.20.80.10">
    <property type="entry name" value="Regulatory factor, effector binding domain"/>
    <property type="match status" value="1"/>
</dbReference>